<comment type="caution">
    <text evidence="2">The sequence shown here is derived from an EMBL/GenBank/DDBJ whole genome shotgun (WGS) entry which is preliminary data.</text>
</comment>
<gene>
    <name evidence="2" type="ORF">G7Y89_g13369</name>
</gene>
<feature type="compositionally biased region" description="Low complexity" evidence="1">
    <location>
        <begin position="128"/>
        <end position="149"/>
    </location>
</feature>
<protein>
    <submittedName>
        <fullName evidence="2">Uncharacterized protein</fullName>
    </submittedName>
</protein>
<organism evidence="2 3">
    <name type="scientific">Cudoniella acicularis</name>
    <dbReference type="NCBI Taxonomy" id="354080"/>
    <lineage>
        <taxon>Eukaryota</taxon>
        <taxon>Fungi</taxon>
        <taxon>Dikarya</taxon>
        <taxon>Ascomycota</taxon>
        <taxon>Pezizomycotina</taxon>
        <taxon>Leotiomycetes</taxon>
        <taxon>Helotiales</taxon>
        <taxon>Tricladiaceae</taxon>
        <taxon>Cudoniella</taxon>
    </lineage>
</organism>
<dbReference type="EMBL" id="JAAMPI010001550">
    <property type="protein sequence ID" value="KAF4624802.1"/>
    <property type="molecule type" value="Genomic_DNA"/>
</dbReference>
<evidence type="ECO:0000256" key="1">
    <source>
        <dbReference type="SAM" id="MobiDB-lite"/>
    </source>
</evidence>
<accession>A0A8H4RAW0</accession>
<reference evidence="2 3" key="1">
    <citation type="submission" date="2020-03" db="EMBL/GenBank/DDBJ databases">
        <title>Draft Genome Sequence of Cudoniella acicularis.</title>
        <authorList>
            <person name="Buettner E."/>
            <person name="Kellner H."/>
        </authorList>
    </citation>
    <scope>NUCLEOTIDE SEQUENCE [LARGE SCALE GENOMIC DNA]</scope>
    <source>
        <strain evidence="2 3">DSM 108380</strain>
    </source>
</reference>
<evidence type="ECO:0000313" key="3">
    <source>
        <dbReference type="Proteomes" id="UP000566819"/>
    </source>
</evidence>
<dbReference type="Proteomes" id="UP000566819">
    <property type="component" value="Unassembled WGS sequence"/>
</dbReference>
<proteinExistence type="predicted"/>
<sequence>MIFKMPVLWKPQYTKPILSSVPKLASQTPAKHTHQLGTFECGYNMYNYNCAKKDVEWISTYVDPRVCVRCFSGRPISTYPNDGLAYNHPPFISTSILAQQTPEEKATLLRHKEKVDNCARVAAKTEEASQTTSAATSKLPATTSGSGNAKKVKKKKSNAGGSSNEGALAEMAEAFAKFDATTQGGELLQKAMNSKS</sequence>
<name>A0A8H4RAW0_9HELO</name>
<evidence type="ECO:0000313" key="2">
    <source>
        <dbReference type="EMBL" id="KAF4624802.1"/>
    </source>
</evidence>
<dbReference type="AlphaFoldDB" id="A0A8H4RAW0"/>
<keyword evidence="3" id="KW-1185">Reference proteome</keyword>
<feature type="region of interest" description="Disordered" evidence="1">
    <location>
        <begin position="124"/>
        <end position="165"/>
    </location>
</feature>